<evidence type="ECO:0000313" key="3">
    <source>
        <dbReference type="Proteomes" id="UP000254841"/>
    </source>
</evidence>
<feature type="domain" description="NAD-dependent epimerase/dehydratase" evidence="1">
    <location>
        <begin position="5"/>
        <end position="42"/>
    </location>
</feature>
<dbReference type="InterPro" id="IPR036291">
    <property type="entry name" value="NAD(P)-bd_dom_sf"/>
</dbReference>
<dbReference type="AlphaFoldDB" id="A0A377J321"/>
<reference evidence="2 3" key="1">
    <citation type="submission" date="2018-06" db="EMBL/GenBank/DDBJ databases">
        <authorList>
            <consortium name="Pathogen Informatics"/>
            <person name="Doyle S."/>
        </authorList>
    </citation>
    <scope>NUCLEOTIDE SEQUENCE [LARGE SCALE GENOMIC DNA]</scope>
    <source>
        <strain evidence="2 3">NCTC12410</strain>
    </source>
</reference>
<dbReference type="EMBL" id="UGHV01000001">
    <property type="protein sequence ID" value="STO96634.1"/>
    <property type="molecule type" value="Genomic_DNA"/>
</dbReference>
<dbReference type="Gene3D" id="3.40.50.720">
    <property type="entry name" value="NAD(P)-binding Rossmann-like Domain"/>
    <property type="match status" value="1"/>
</dbReference>
<evidence type="ECO:0000259" key="1">
    <source>
        <dbReference type="Pfam" id="PF01370"/>
    </source>
</evidence>
<dbReference type="InterPro" id="IPR001509">
    <property type="entry name" value="Epimerase_deHydtase"/>
</dbReference>
<dbReference type="Proteomes" id="UP000254841">
    <property type="component" value="Unassembled WGS sequence"/>
</dbReference>
<organism evidence="2 3">
    <name type="scientific">Helicobacter canis</name>
    <dbReference type="NCBI Taxonomy" id="29419"/>
    <lineage>
        <taxon>Bacteria</taxon>
        <taxon>Pseudomonadati</taxon>
        <taxon>Campylobacterota</taxon>
        <taxon>Epsilonproteobacteria</taxon>
        <taxon>Campylobacterales</taxon>
        <taxon>Helicobacteraceae</taxon>
        <taxon>Helicobacter</taxon>
    </lineage>
</organism>
<accession>A0A377J321</accession>
<evidence type="ECO:0000313" key="2">
    <source>
        <dbReference type="EMBL" id="STO96634.1"/>
    </source>
</evidence>
<sequence>MTASILITGGAGYIGSHANALLNALGFDTIVLDNLVYGHKQALCYAPLPNAATSLLESLKASNTTSNISLGGGIKV</sequence>
<dbReference type="SUPFAM" id="SSF51735">
    <property type="entry name" value="NAD(P)-binding Rossmann-fold domains"/>
    <property type="match status" value="1"/>
</dbReference>
<proteinExistence type="predicted"/>
<gene>
    <name evidence="2" type="ORF">NCTC12410_00448</name>
</gene>
<name>A0A377J321_9HELI</name>
<dbReference type="Pfam" id="PF01370">
    <property type="entry name" value="Epimerase"/>
    <property type="match status" value="1"/>
</dbReference>
<protein>
    <submittedName>
        <fullName evidence="2">UDP-galactose-4-epimerase</fullName>
    </submittedName>
</protein>